<organism evidence="3 4">
    <name type="scientific">Clonostachys rhizophaga</name>
    <dbReference type="NCBI Taxonomy" id="160324"/>
    <lineage>
        <taxon>Eukaryota</taxon>
        <taxon>Fungi</taxon>
        <taxon>Dikarya</taxon>
        <taxon>Ascomycota</taxon>
        <taxon>Pezizomycotina</taxon>
        <taxon>Sordariomycetes</taxon>
        <taxon>Hypocreomycetidae</taxon>
        <taxon>Hypocreales</taxon>
        <taxon>Bionectriaceae</taxon>
        <taxon>Clonostachys</taxon>
    </lineage>
</organism>
<feature type="region of interest" description="Disordered" evidence="2">
    <location>
        <begin position="64"/>
        <end position="92"/>
    </location>
</feature>
<evidence type="ECO:0000313" key="3">
    <source>
        <dbReference type="EMBL" id="CAH0031662.1"/>
    </source>
</evidence>
<dbReference type="InterPro" id="IPR036864">
    <property type="entry name" value="Zn2-C6_fun-type_DNA-bd_sf"/>
</dbReference>
<feature type="compositionally biased region" description="Low complexity" evidence="2">
    <location>
        <begin position="77"/>
        <end position="92"/>
    </location>
</feature>
<dbReference type="GO" id="GO:0008270">
    <property type="term" value="F:zinc ion binding"/>
    <property type="evidence" value="ECO:0007669"/>
    <property type="project" value="InterPro"/>
</dbReference>
<dbReference type="GO" id="GO:0000981">
    <property type="term" value="F:DNA-binding transcription factor activity, RNA polymerase II-specific"/>
    <property type="evidence" value="ECO:0007669"/>
    <property type="project" value="InterPro"/>
</dbReference>
<dbReference type="AlphaFoldDB" id="A0A9N9VUF8"/>
<dbReference type="Proteomes" id="UP000696573">
    <property type="component" value="Unassembled WGS sequence"/>
</dbReference>
<accession>A0A9N9VUF8</accession>
<dbReference type="PANTHER" id="PTHR38111">
    <property type="entry name" value="ZN(2)-C6 FUNGAL-TYPE DOMAIN-CONTAINING PROTEIN-RELATED"/>
    <property type="match status" value="1"/>
</dbReference>
<proteinExistence type="predicted"/>
<dbReference type="Gene3D" id="4.10.240.10">
    <property type="entry name" value="Zn(2)-C6 fungal-type DNA-binding domain"/>
    <property type="match status" value="1"/>
</dbReference>
<comment type="caution">
    <text evidence="3">The sequence shown here is derived from an EMBL/GenBank/DDBJ whole genome shotgun (WGS) entry which is preliminary data.</text>
</comment>
<evidence type="ECO:0008006" key="5">
    <source>
        <dbReference type="Google" id="ProtNLM"/>
    </source>
</evidence>
<sequence>MPGIPKSRGCQTCKQRKIKVVPPRTPGTTVAQCDETWPTCEQCKQRRLECPGPTQLLKFINNASRSENPDEPQAEFSGSDSSSTPSSSPSPSLRLRKVYYSKVGDESAEYGLLLQVGLPRSNPTTLADRISVRLVASMDHGSEGLISVHMSYLPELPRRLGASACLRDSVDLFCAAWSDSRRHRKRRELMEMPQYGKLLRSLRRALVAVQACTVETLAAMTLLERTSKLFDGGRYADLHLKGIREALIRRGLPKFEDPLEIAVTNEIHGLLLRDPTRSGENDFIRTSPWKEAFDRCAEEQSSTSDVRPFLINDMLLLHKYTRRLAPLYHDFGRIYADPFSQGMTRLAVTIRQRLQDMKDSTLRIQEDSLETDAGGDKVAKESCAKNLMMGKKTYFKCVLLAAIYQRMLMCHLVPLRMVYEMSVVYGTPDPEIFDEFREVSIGIWNAIPQLRALEAIVAVYMIHPACLSYEDAIKNEGQYDYEPAWDLDNALCRFPEDREALNLAIAERSKPTIGRVV</sequence>
<evidence type="ECO:0000256" key="2">
    <source>
        <dbReference type="SAM" id="MobiDB-lite"/>
    </source>
</evidence>
<evidence type="ECO:0000256" key="1">
    <source>
        <dbReference type="ARBA" id="ARBA00023242"/>
    </source>
</evidence>
<dbReference type="CDD" id="cd00067">
    <property type="entry name" value="GAL4"/>
    <property type="match status" value="1"/>
</dbReference>
<dbReference type="InterPro" id="IPR053178">
    <property type="entry name" value="Osmoadaptation_assoc"/>
</dbReference>
<dbReference type="InterPro" id="IPR001138">
    <property type="entry name" value="Zn2Cys6_DnaBD"/>
</dbReference>
<dbReference type="EMBL" id="CABFNQ020000743">
    <property type="protein sequence ID" value="CAH0031662.1"/>
    <property type="molecule type" value="Genomic_DNA"/>
</dbReference>
<evidence type="ECO:0000313" key="4">
    <source>
        <dbReference type="Proteomes" id="UP000696573"/>
    </source>
</evidence>
<protein>
    <recommendedName>
        <fullName evidence="5">Zn(2)-C6 fungal-type domain-containing protein</fullName>
    </recommendedName>
</protein>
<keyword evidence="1" id="KW-0539">Nucleus</keyword>
<gene>
    <name evidence="3" type="ORF">CRHIZ90672A_00014430</name>
</gene>
<reference evidence="3" key="1">
    <citation type="submission" date="2021-10" db="EMBL/GenBank/DDBJ databases">
        <authorList>
            <person name="Piombo E."/>
        </authorList>
    </citation>
    <scope>NUCLEOTIDE SEQUENCE</scope>
</reference>
<dbReference type="OrthoDB" id="3525185at2759"/>
<keyword evidence="4" id="KW-1185">Reference proteome</keyword>
<name>A0A9N9VUF8_9HYPO</name>